<organism evidence="1 2">
    <name type="scientific">Vibrio mytili</name>
    <dbReference type="NCBI Taxonomy" id="50718"/>
    <lineage>
        <taxon>Bacteria</taxon>
        <taxon>Pseudomonadati</taxon>
        <taxon>Pseudomonadota</taxon>
        <taxon>Gammaproteobacteria</taxon>
        <taxon>Vibrionales</taxon>
        <taxon>Vibrionaceae</taxon>
        <taxon>Vibrio</taxon>
    </lineage>
</organism>
<dbReference type="EMBL" id="JXOK01000019">
    <property type="protein sequence ID" value="KIN11542.1"/>
    <property type="molecule type" value="Genomic_DNA"/>
</dbReference>
<dbReference type="PROSITE" id="PS51257">
    <property type="entry name" value="PROKAR_LIPOPROTEIN"/>
    <property type="match status" value="1"/>
</dbReference>
<evidence type="ECO:0000313" key="2">
    <source>
        <dbReference type="Proteomes" id="UP000031977"/>
    </source>
</evidence>
<protein>
    <submittedName>
        <fullName evidence="1">Flagellar sheath protein A</fullName>
    </submittedName>
</protein>
<reference evidence="1 2" key="1">
    <citation type="submission" date="2015-01" db="EMBL/GenBank/DDBJ databases">
        <title>Draft genome of Vibrio mytili type strain CAIM 528.</title>
        <authorList>
            <person name="Gonzalez-Castillo A."/>
            <person name="Gomez-Gil B."/>
            <person name="Enciso-Ibarra J."/>
        </authorList>
    </citation>
    <scope>NUCLEOTIDE SEQUENCE [LARGE SCALE GENOMIC DNA]</scope>
    <source>
        <strain evidence="1 2">CAIM 528</strain>
    </source>
</reference>
<dbReference type="AlphaFoldDB" id="A0A0C3IB65"/>
<keyword evidence="1" id="KW-0969">Cilium</keyword>
<gene>
    <name evidence="1" type="ORF">SU60_07000</name>
</gene>
<dbReference type="RefSeq" id="WP_041154888.1">
    <property type="nucleotide sequence ID" value="NZ_CBCRVP010000001.1"/>
</dbReference>
<keyword evidence="1" id="KW-0966">Cell projection</keyword>
<sequence length="482" mass="52155">MKKLKIVPLVAIISGIMVGCGGGGGGGGGAPQTQYNFTFVTPKTQTLDSNGSCTIYDRNTTNGVVEVLNYHRIGGVLDTQLTAYYSDASGNRVGDLVTASNDKLTIIRQSIPDGGSVTIQEVDGTVINALTFTKALLEADSSLRNVYLSAQSNVSNTTCLTGSNDAMVNKSNLDYKAAEDASGNPFSTFYFDSQYDTVEANESRFTNGQKLSAVKDEKTMVAQYRTGSRASLYQYGFDGWNDNRMVFAGNQSTPSVSNSGINFKTIDIDAIYRNFSYRLAEVAKGNAFYHPDSLKGDQWAFSVEGTIATNGWNATYTDVVSDDWRVVVDESSLFSVSNTQNTKPGVSNGNVYVRDSIALGDENGLQRLTYQQGKSVNSVPYIVRHSVYSLISGKVVVPKLDYSSISGISGLVVSSGSNMTQSYVFTEDQSDLKATDFMTAFANEDGTSTTKDALGIVMNEQEVRSVNNRMAKTKTLRLERTN</sequence>
<accession>A0A0C3IB65</accession>
<proteinExistence type="predicted"/>
<name>A0A0C3IB65_9VIBR</name>
<keyword evidence="2" id="KW-1185">Reference proteome</keyword>
<dbReference type="OrthoDB" id="5843839at2"/>
<comment type="caution">
    <text evidence="1">The sequence shown here is derived from an EMBL/GenBank/DDBJ whole genome shotgun (WGS) entry which is preliminary data.</text>
</comment>
<keyword evidence="1" id="KW-0282">Flagellum</keyword>
<evidence type="ECO:0000313" key="1">
    <source>
        <dbReference type="EMBL" id="KIN11542.1"/>
    </source>
</evidence>
<dbReference type="Proteomes" id="UP000031977">
    <property type="component" value="Unassembled WGS sequence"/>
</dbReference>